<evidence type="ECO:0000256" key="2">
    <source>
        <dbReference type="ARBA" id="ARBA00022679"/>
    </source>
</evidence>
<dbReference type="Gene3D" id="3.30.70.270">
    <property type="match status" value="1"/>
</dbReference>
<protein>
    <recommendedName>
        <fullName evidence="9">DNA polymerase eta</fullName>
    </recommendedName>
</protein>
<dbReference type="Pfam" id="PF18439">
    <property type="entry name" value="zf_UBZ"/>
    <property type="match status" value="1"/>
</dbReference>
<evidence type="ECO:0000256" key="6">
    <source>
        <dbReference type="ARBA" id="ARBA00022833"/>
    </source>
</evidence>
<evidence type="ECO:0000256" key="1">
    <source>
        <dbReference type="ARBA" id="ARBA00004123"/>
    </source>
</evidence>
<keyword evidence="2" id="KW-0808">Transferase</keyword>
<dbReference type="GO" id="GO:0042276">
    <property type="term" value="P:error-prone translesion synthesis"/>
    <property type="evidence" value="ECO:0007669"/>
    <property type="project" value="TreeGrafter"/>
</dbReference>
<feature type="region of interest" description="Disordered" evidence="10">
    <location>
        <begin position="230"/>
        <end position="261"/>
    </location>
</feature>
<feature type="region of interest" description="Disordered" evidence="10">
    <location>
        <begin position="689"/>
        <end position="741"/>
    </location>
</feature>
<comment type="subcellular location">
    <subcellularLocation>
        <location evidence="1">Nucleus</location>
    </subcellularLocation>
</comment>
<evidence type="ECO:0000259" key="12">
    <source>
        <dbReference type="PROSITE" id="PS51907"/>
    </source>
</evidence>
<keyword evidence="5" id="KW-0863">Zinc-finger</keyword>
<dbReference type="GO" id="GO:0006281">
    <property type="term" value="P:DNA repair"/>
    <property type="evidence" value="ECO:0007669"/>
    <property type="project" value="UniProtKB-KW"/>
</dbReference>
<evidence type="ECO:0000313" key="14">
    <source>
        <dbReference type="Proteomes" id="UP000242525"/>
    </source>
</evidence>
<dbReference type="FunFam" id="3.40.1170.60:FF:000008">
    <property type="entry name" value="DNA polymerase eta subunit"/>
    <property type="match status" value="1"/>
</dbReference>
<dbReference type="GO" id="GO:0035861">
    <property type="term" value="C:site of double-strand break"/>
    <property type="evidence" value="ECO:0007669"/>
    <property type="project" value="TreeGrafter"/>
</dbReference>
<dbReference type="GO" id="GO:0008270">
    <property type="term" value="F:zinc ion binding"/>
    <property type="evidence" value="ECO:0007669"/>
    <property type="project" value="UniProtKB-KW"/>
</dbReference>
<dbReference type="OrthoDB" id="5723at2759"/>
<feature type="domain" description="UmuC" evidence="11">
    <location>
        <begin position="27"/>
        <end position="357"/>
    </location>
</feature>
<dbReference type="GO" id="GO:0005634">
    <property type="term" value="C:nucleus"/>
    <property type="evidence" value="ECO:0007669"/>
    <property type="project" value="UniProtKB-SubCell"/>
</dbReference>
<dbReference type="GO" id="GO:0003887">
    <property type="term" value="F:DNA-directed DNA polymerase activity"/>
    <property type="evidence" value="ECO:0007669"/>
    <property type="project" value="TreeGrafter"/>
</dbReference>
<evidence type="ECO:0000256" key="4">
    <source>
        <dbReference type="ARBA" id="ARBA00022763"/>
    </source>
</evidence>
<keyword evidence="7" id="KW-0234">DNA repair</keyword>
<dbReference type="InterPro" id="IPR041298">
    <property type="entry name" value="UBZ3"/>
</dbReference>
<dbReference type="GO" id="GO:0005657">
    <property type="term" value="C:replication fork"/>
    <property type="evidence" value="ECO:0007669"/>
    <property type="project" value="UniProtKB-ARBA"/>
</dbReference>
<dbReference type="GO" id="GO:0070987">
    <property type="term" value="P:error-free translesion synthesis"/>
    <property type="evidence" value="ECO:0007669"/>
    <property type="project" value="UniProtKB-ARBA"/>
</dbReference>
<dbReference type="PROSITE" id="PS50173">
    <property type="entry name" value="UMUC"/>
    <property type="match status" value="1"/>
</dbReference>
<dbReference type="InterPro" id="IPR043502">
    <property type="entry name" value="DNA/RNA_pol_sf"/>
</dbReference>
<dbReference type="GO" id="GO:0009314">
    <property type="term" value="P:response to radiation"/>
    <property type="evidence" value="ECO:0007669"/>
    <property type="project" value="TreeGrafter"/>
</dbReference>
<organism evidence="13 14">
    <name type="scientific">Geotrichum candidum</name>
    <name type="common">Oospora lactis</name>
    <name type="synonym">Dipodascus geotrichum</name>
    <dbReference type="NCBI Taxonomy" id="1173061"/>
    <lineage>
        <taxon>Eukaryota</taxon>
        <taxon>Fungi</taxon>
        <taxon>Dikarya</taxon>
        <taxon>Ascomycota</taxon>
        <taxon>Saccharomycotina</taxon>
        <taxon>Dipodascomycetes</taxon>
        <taxon>Dipodascales</taxon>
        <taxon>Dipodascaceae</taxon>
        <taxon>Geotrichum</taxon>
    </lineage>
</organism>
<dbReference type="InterPro" id="IPR017961">
    <property type="entry name" value="DNA_pol_Y-fam_little_finger"/>
</dbReference>
<evidence type="ECO:0000256" key="7">
    <source>
        <dbReference type="ARBA" id="ARBA00023204"/>
    </source>
</evidence>
<feature type="compositionally biased region" description="Polar residues" evidence="10">
    <location>
        <begin position="689"/>
        <end position="705"/>
    </location>
</feature>
<feature type="compositionally biased region" description="Low complexity" evidence="10">
    <location>
        <begin position="579"/>
        <end position="590"/>
    </location>
</feature>
<dbReference type="PANTHER" id="PTHR45873">
    <property type="entry name" value="DNA POLYMERASE ETA"/>
    <property type="match status" value="1"/>
</dbReference>
<dbReference type="InterPro" id="IPR036775">
    <property type="entry name" value="DNA_pol_Y-fam_lit_finger_sf"/>
</dbReference>
<comment type="caution">
    <text evidence="13">The sequence shown here is derived from an EMBL/GenBank/DDBJ whole genome shotgun (WGS) entry which is preliminary data.</text>
</comment>
<feature type="compositionally biased region" description="Polar residues" evidence="10">
    <location>
        <begin position="598"/>
        <end position="635"/>
    </location>
</feature>
<dbReference type="PANTHER" id="PTHR45873:SF1">
    <property type="entry name" value="DNA POLYMERASE ETA"/>
    <property type="match status" value="1"/>
</dbReference>
<keyword evidence="3" id="KW-0479">Metal-binding</keyword>
<evidence type="ECO:0000256" key="3">
    <source>
        <dbReference type="ARBA" id="ARBA00022723"/>
    </source>
</evidence>
<reference evidence="13" key="1">
    <citation type="submission" date="2014-03" db="EMBL/GenBank/DDBJ databases">
        <authorList>
            <person name="Casaregola S."/>
        </authorList>
    </citation>
    <scope>NUCLEOTIDE SEQUENCE [LARGE SCALE GENOMIC DNA]</scope>
    <source>
        <strain evidence="13">CLIB 918</strain>
    </source>
</reference>
<dbReference type="Gene3D" id="1.10.150.20">
    <property type="entry name" value="5' to 3' exonuclease, C-terminal subdomain"/>
    <property type="match status" value="1"/>
</dbReference>
<keyword evidence="14" id="KW-1185">Reference proteome</keyword>
<evidence type="ECO:0000256" key="5">
    <source>
        <dbReference type="ARBA" id="ARBA00022771"/>
    </source>
</evidence>
<accession>A0A0J9XGL8</accession>
<sequence>MPSEFTQTHLAALKDKHQSHLSPLAVIAHVDLDAFYAQCEQVRLNLSKTDPVVCRQWNGLIAVSYAARQYGVTRNEPAMAARAKCPDIVFAHVATFLKGDTAWAYHENPRKATHKVSLDPYRRESRKIFGIFKEHCRVVEKASIDETYLDLGEVVYKRLLELFPELREDKLKPGAPLPEPPTLAQLWEKGVEWMGTIYGSYADESETRQIGDAVGTELYDFMNNPKKEIKAPVSGDQAPENTNTTNPGFEINNEKGLQSPTQLTDLPRETILAQNPALEIQDWDDVCLLLGSVHIRNIRKHVLSSLQYTCSAGVARNRVLAKLGSSRHKPAKQVIIRRHAVSKFMAEFELTDVGGLGGKLGESIMKKLELPEHGSIRHLQEQIAAAGGGKSALLKRLDDPALAKRVVAIVEGNEAAPVGNGDATTTTKSMMATKNFAEAPVSTAMDARAWLRVFAAELESRLLELSESTTHITLYPKTITMTHKLAGAGAGPTGSQNKQVSFPSQVTPARLRDTLYELGCALLAMFEHPEGSGNAYPCALLALGVSNFVDNSALLTKNRSLTSFFKAVPKKKTPQIEQSGLSSGNNSSSKSTDKANLPVTSRGSPAGGMQSTANSTGESDSTSVNEDAGPTTKNNNDSDDEQKEEEEEEEESDLFVTQLYTCPECQAKLDPHKRSEHADFHFAQRLAAGTTTSWSSPGSRSTNTAAAVGSPRVAKRKPPSTATKKKKKPAVFDKTQTRLNF</sequence>
<dbReference type="SUPFAM" id="SSF56672">
    <property type="entry name" value="DNA/RNA polymerases"/>
    <property type="match status" value="1"/>
</dbReference>
<dbReference type="Gene3D" id="3.40.1170.60">
    <property type="match status" value="1"/>
</dbReference>
<dbReference type="SUPFAM" id="SSF100879">
    <property type="entry name" value="Lesion bypass DNA polymerase (Y-family), little finger domain"/>
    <property type="match status" value="1"/>
</dbReference>
<dbReference type="GO" id="GO:0003684">
    <property type="term" value="F:damaged DNA binding"/>
    <property type="evidence" value="ECO:0007669"/>
    <property type="project" value="InterPro"/>
</dbReference>
<feature type="compositionally biased region" description="Acidic residues" evidence="10">
    <location>
        <begin position="637"/>
        <end position="653"/>
    </location>
</feature>
<dbReference type="InterPro" id="IPR052230">
    <property type="entry name" value="DNA_polymerase_eta"/>
</dbReference>
<dbReference type="STRING" id="1173061.A0A0J9XGL8"/>
<dbReference type="PROSITE" id="PS51907">
    <property type="entry name" value="ZF_UBZ3"/>
    <property type="match status" value="1"/>
</dbReference>
<keyword evidence="8" id="KW-0539">Nucleus</keyword>
<dbReference type="Proteomes" id="UP000242525">
    <property type="component" value="Unassembled WGS sequence"/>
</dbReference>
<evidence type="ECO:0000259" key="11">
    <source>
        <dbReference type="PROSITE" id="PS50173"/>
    </source>
</evidence>
<gene>
    <name evidence="13" type="ORF">BN980_GECA16s01550g</name>
</gene>
<dbReference type="PIRSF" id="PIRSF036603">
    <property type="entry name" value="DPol_eta"/>
    <property type="match status" value="1"/>
</dbReference>
<dbReference type="InterPro" id="IPR001126">
    <property type="entry name" value="UmuC"/>
</dbReference>
<evidence type="ECO:0000313" key="13">
    <source>
        <dbReference type="EMBL" id="CDO56699.1"/>
    </source>
</evidence>
<name>A0A0J9XGL8_GEOCN</name>
<feature type="compositionally biased region" description="Basic residues" evidence="10">
    <location>
        <begin position="713"/>
        <end position="729"/>
    </location>
</feature>
<evidence type="ECO:0000256" key="8">
    <source>
        <dbReference type="ARBA" id="ARBA00023242"/>
    </source>
</evidence>
<dbReference type="EMBL" id="CCBN010000016">
    <property type="protein sequence ID" value="CDO56699.1"/>
    <property type="molecule type" value="Genomic_DNA"/>
</dbReference>
<keyword evidence="6" id="KW-0862">Zinc</keyword>
<proteinExistence type="predicted"/>
<feature type="domain" description="UBZ3-type" evidence="12">
    <location>
        <begin position="655"/>
        <end position="689"/>
    </location>
</feature>
<dbReference type="AlphaFoldDB" id="A0A0J9XGL8"/>
<dbReference type="Pfam" id="PF00817">
    <property type="entry name" value="IMS"/>
    <property type="match status" value="1"/>
</dbReference>
<feature type="region of interest" description="Disordered" evidence="10">
    <location>
        <begin position="572"/>
        <end position="654"/>
    </location>
</feature>
<evidence type="ECO:0000256" key="9">
    <source>
        <dbReference type="ARBA" id="ARBA00044975"/>
    </source>
</evidence>
<dbReference type="Pfam" id="PF11799">
    <property type="entry name" value="IMS_C"/>
    <property type="match status" value="1"/>
</dbReference>
<dbReference type="GO" id="GO:0007064">
    <property type="term" value="P:mitotic sister chromatid cohesion"/>
    <property type="evidence" value="ECO:0007669"/>
    <property type="project" value="UniProtKB-ARBA"/>
</dbReference>
<evidence type="ECO:0000256" key="10">
    <source>
        <dbReference type="SAM" id="MobiDB-lite"/>
    </source>
</evidence>
<dbReference type="Gene3D" id="3.30.1490.100">
    <property type="entry name" value="DNA polymerase, Y-family, little finger domain"/>
    <property type="match status" value="1"/>
</dbReference>
<keyword evidence="4" id="KW-0227">DNA damage</keyword>
<dbReference type="InterPro" id="IPR043128">
    <property type="entry name" value="Rev_trsase/Diguanyl_cyclase"/>
</dbReference>